<dbReference type="InterPro" id="IPR036615">
    <property type="entry name" value="Mur_ligase_C_dom_sf"/>
</dbReference>
<dbReference type="GO" id="GO:0009252">
    <property type="term" value="P:peptidoglycan biosynthetic process"/>
    <property type="evidence" value="ECO:0007669"/>
    <property type="project" value="UniProtKB-UniRule"/>
</dbReference>
<evidence type="ECO:0000256" key="9">
    <source>
        <dbReference type="ARBA" id="ARBA00023316"/>
    </source>
</evidence>
<reference evidence="15 16" key="1">
    <citation type="submission" date="2018-08" db="EMBL/GenBank/DDBJ databases">
        <title>Henriciella mobilis sp. nov., isolated from seawater.</title>
        <authorList>
            <person name="Cheng H."/>
            <person name="Wu Y.-H."/>
            <person name="Xu X.-W."/>
            <person name="Guo L.-L."/>
        </authorList>
    </citation>
    <scope>NUCLEOTIDE SEQUENCE [LARGE SCALE GENOMIC DNA]</scope>
    <source>
        <strain evidence="15 16">JN25</strain>
    </source>
</reference>
<dbReference type="GO" id="GO:0008360">
    <property type="term" value="P:regulation of cell shape"/>
    <property type="evidence" value="ECO:0007669"/>
    <property type="project" value="UniProtKB-KW"/>
</dbReference>
<dbReference type="InterPro" id="IPR036565">
    <property type="entry name" value="Mur-like_cat_sf"/>
</dbReference>
<comment type="function">
    <text evidence="10 11">Involved in cell wall formation. Catalyzes the final step in the synthesis of UDP-N-acetylmuramoyl-pentapeptide, the precursor of murein.</text>
</comment>
<evidence type="ECO:0000256" key="5">
    <source>
        <dbReference type="ARBA" id="ARBA00022840"/>
    </source>
</evidence>
<keyword evidence="9 10" id="KW-0961">Cell wall biogenesis/degradation</keyword>
<protein>
    <recommendedName>
        <fullName evidence="10 11">UDP-N-acetylmuramoyl-tripeptide--D-alanyl-D-alanine ligase</fullName>
        <ecNumber evidence="10 11">6.3.2.10</ecNumber>
    </recommendedName>
    <alternativeName>
        <fullName evidence="10">D-alanyl-D-alanine-adding enzyme</fullName>
    </alternativeName>
</protein>
<comment type="catalytic activity">
    <reaction evidence="10 11">
        <text>D-alanyl-D-alanine + UDP-N-acetyl-alpha-D-muramoyl-L-alanyl-gamma-D-glutamyl-meso-2,6-diaminopimelate + ATP = UDP-N-acetyl-alpha-D-muramoyl-L-alanyl-gamma-D-glutamyl-meso-2,6-diaminopimeloyl-D-alanyl-D-alanine + ADP + phosphate + H(+)</text>
        <dbReference type="Rhea" id="RHEA:28374"/>
        <dbReference type="ChEBI" id="CHEBI:15378"/>
        <dbReference type="ChEBI" id="CHEBI:30616"/>
        <dbReference type="ChEBI" id="CHEBI:43474"/>
        <dbReference type="ChEBI" id="CHEBI:57822"/>
        <dbReference type="ChEBI" id="CHEBI:61386"/>
        <dbReference type="ChEBI" id="CHEBI:83905"/>
        <dbReference type="ChEBI" id="CHEBI:456216"/>
        <dbReference type="EC" id="6.3.2.10"/>
    </reaction>
</comment>
<dbReference type="InterPro" id="IPR051046">
    <property type="entry name" value="MurCDEF_CellWall_CoF430Synth"/>
</dbReference>
<dbReference type="Gene3D" id="3.40.1390.10">
    <property type="entry name" value="MurE/MurF, N-terminal domain"/>
    <property type="match status" value="1"/>
</dbReference>
<keyword evidence="5 10" id="KW-0067">ATP-binding</keyword>
<dbReference type="GO" id="GO:0051301">
    <property type="term" value="P:cell division"/>
    <property type="evidence" value="ECO:0007669"/>
    <property type="project" value="UniProtKB-KW"/>
</dbReference>
<dbReference type="Pfam" id="PF01225">
    <property type="entry name" value="Mur_ligase"/>
    <property type="match status" value="1"/>
</dbReference>
<dbReference type="EC" id="6.3.2.10" evidence="10 11"/>
<feature type="domain" description="Mur ligase C-terminal" evidence="13">
    <location>
        <begin position="348"/>
        <end position="458"/>
    </location>
</feature>
<keyword evidence="16" id="KW-1185">Reference proteome</keyword>
<keyword evidence="7 10" id="KW-0573">Peptidoglycan synthesis</keyword>
<keyword evidence="8 10" id="KW-0131">Cell cycle</keyword>
<sequence>MTRPLWSSDEIAAATGGKVTAPFEVTGVSIDTRTLEPGDLFVALTDVRDGHDFVSNAFEAGASAALVSRPLEGVDGPLVIVDDVLTALVAMGVFARERAENAVRIAITGSVGKTSVKEMIARIHRGQGKAHWSVKSFNNHWGVPLTLARMPAETEFAVFEIGMSTPGEIAPRSHMVKPHVAVITKIAPAHLEGVGSIEGVAREKSDIAAGLIEPDGVVVLPARDAMLPSLVDHVRGLKPDAAIAVFGQDGDGAKLDWIENRDGWSWVESYSTAGGMSHIALDTLTCKLDVEIHAVGEHWADNVACALLAARLNSSIDLYQAALDLSGYAPPPGRGTAETLALPDGGEVILVDDAYNANPASMRAALSSFAARKGARHVVALGEMLEVGATSEAEHRSLAEPILASGATVAFLAGEGMRPLADSLEGRIETHWAVKANELDSLVKISLTNGDLLLIKGSNASGMGRLAERLRQWSAAGGQVMDGGPERAAGGANAV</sequence>
<evidence type="ECO:0000256" key="4">
    <source>
        <dbReference type="ARBA" id="ARBA00022741"/>
    </source>
</evidence>
<name>A0A399RPA4_9PROT</name>
<dbReference type="InterPro" id="IPR004101">
    <property type="entry name" value="Mur_ligase_C"/>
</dbReference>
<feature type="domain" description="Mur ligase N-terminal catalytic" evidence="12">
    <location>
        <begin position="24"/>
        <end position="71"/>
    </location>
</feature>
<dbReference type="GO" id="GO:0005524">
    <property type="term" value="F:ATP binding"/>
    <property type="evidence" value="ECO:0007669"/>
    <property type="project" value="UniProtKB-UniRule"/>
</dbReference>
<dbReference type="Pfam" id="PF02875">
    <property type="entry name" value="Mur_ligase_C"/>
    <property type="match status" value="1"/>
</dbReference>
<dbReference type="PANTHER" id="PTHR43024:SF1">
    <property type="entry name" value="UDP-N-ACETYLMURAMOYL-TRIPEPTIDE--D-ALANYL-D-ALANINE LIGASE"/>
    <property type="match status" value="1"/>
</dbReference>
<evidence type="ECO:0000256" key="1">
    <source>
        <dbReference type="ARBA" id="ARBA00022490"/>
    </source>
</evidence>
<dbReference type="RefSeq" id="WP_119374722.1">
    <property type="nucleotide sequence ID" value="NZ_QWFX01000005.1"/>
</dbReference>
<dbReference type="InterPro" id="IPR005863">
    <property type="entry name" value="UDP-N-AcMur_synth"/>
</dbReference>
<evidence type="ECO:0000256" key="11">
    <source>
        <dbReference type="RuleBase" id="RU004136"/>
    </source>
</evidence>
<dbReference type="GO" id="GO:0008766">
    <property type="term" value="F:UDP-N-acetylmuramoylalanyl-D-glutamyl-2,6-diaminopimelate-D-alanyl-D-alanine ligase activity"/>
    <property type="evidence" value="ECO:0007669"/>
    <property type="project" value="RHEA"/>
</dbReference>
<evidence type="ECO:0000256" key="6">
    <source>
        <dbReference type="ARBA" id="ARBA00022960"/>
    </source>
</evidence>
<dbReference type="EMBL" id="QWFX01000005">
    <property type="protein sequence ID" value="RIJ32641.1"/>
    <property type="molecule type" value="Genomic_DNA"/>
</dbReference>
<evidence type="ECO:0000313" key="15">
    <source>
        <dbReference type="EMBL" id="RIJ32641.1"/>
    </source>
</evidence>
<dbReference type="GO" id="GO:0071555">
    <property type="term" value="P:cell wall organization"/>
    <property type="evidence" value="ECO:0007669"/>
    <property type="project" value="UniProtKB-KW"/>
</dbReference>
<dbReference type="InterPro" id="IPR035911">
    <property type="entry name" value="MurE/MurF_N"/>
</dbReference>
<dbReference type="InterPro" id="IPR013221">
    <property type="entry name" value="Mur_ligase_cen"/>
</dbReference>
<dbReference type="GO" id="GO:0005737">
    <property type="term" value="C:cytoplasm"/>
    <property type="evidence" value="ECO:0007669"/>
    <property type="project" value="UniProtKB-SubCell"/>
</dbReference>
<proteinExistence type="inferred from homology"/>
<dbReference type="SUPFAM" id="SSF63418">
    <property type="entry name" value="MurE/MurF N-terminal domain"/>
    <property type="match status" value="1"/>
</dbReference>
<evidence type="ECO:0000256" key="10">
    <source>
        <dbReference type="HAMAP-Rule" id="MF_02019"/>
    </source>
</evidence>
<keyword evidence="2 10" id="KW-0436">Ligase</keyword>
<comment type="similarity">
    <text evidence="10">Belongs to the MurCDEF family. MurF subfamily.</text>
</comment>
<dbReference type="Gene3D" id="3.90.190.20">
    <property type="entry name" value="Mur ligase, C-terminal domain"/>
    <property type="match status" value="1"/>
</dbReference>
<evidence type="ECO:0000256" key="8">
    <source>
        <dbReference type="ARBA" id="ARBA00023306"/>
    </source>
</evidence>
<keyword evidence="3 10" id="KW-0132">Cell division</keyword>
<organism evidence="15 16">
    <name type="scientific">Henriciella mobilis</name>
    <dbReference type="NCBI Taxonomy" id="2305467"/>
    <lineage>
        <taxon>Bacteria</taxon>
        <taxon>Pseudomonadati</taxon>
        <taxon>Pseudomonadota</taxon>
        <taxon>Alphaproteobacteria</taxon>
        <taxon>Hyphomonadales</taxon>
        <taxon>Hyphomonadaceae</taxon>
        <taxon>Henriciella</taxon>
    </lineage>
</organism>
<dbReference type="PANTHER" id="PTHR43024">
    <property type="entry name" value="UDP-N-ACETYLMURAMOYL-TRIPEPTIDE--D-ALANYL-D-ALANINE LIGASE"/>
    <property type="match status" value="1"/>
</dbReference>
<comment type="caution">
    <text evidence="15">The sequence shown here is derived from an EMBL/GenBank/DDBJ whole genome shotgun (WGS) entry which is preliminary data.</text>
</comment>
<evidence type="ECO:0000256" key="3">
    <source>
        <dbReference type="ARBA" id="ARBA00022618"/>
    </source>
</evidence>
<feature type="domain" description="Mur ligase central" evidence="14">
    <location>
        <begin position="107"/>
        <end position="310"/>
    </location>
</feature>
<keyword evidence="6 10" id="KW-0133">Cell shape</keyword>
<dbReference type="Proteomes" id="UP000266385">
    <property type="component" value="Unassembled WGS sequence"/>
</dbReference>
<dbReference type="NCBIfam" id="TIGR01143">
    <property type="entry name" value="murF"/>
    <property type="match status" value="1"/>
</dbReference>
<dbReference type="Gene3D" id="3.40.1190.10">
    <property type="entry name" value="Mur-like, catalytic domain"/>
    <property type="match status" value="1"/>
</dbReference>
<evidence type="ECO:0000256" key="2">
    <source>
        <dbReference type="ARBA" id="ARBA00022598"/>
    </source>
</evidence>
<dbReference type="Pfam" id="PF08245">
    <property type="entry name" value="Mur_ligase_M"/>
    <property type="match status" value="1"/>
</dbReference>
<evidence type="ECO:0000259" key="14">
    <source>
        <dbReference type="Pfam" id="PF08245"/>
    </source>
</evidence>
<dbReference type="AlphaFoldDB" id="A0A399RPA4"/>
<dbReference type="InterPro" id="IPR000713">
    <property type="entry name" value="Mur_ligase_N"/>
</dbReference>
<keyword evidence="1 10" id="KW-0963">Cytoplasm</keyword>
<dbReference type="SUPFAM" id="SSF53244">
    <property type="entry name" value="MurD-like peptide ligases, peptide-binding domain"/>
    <property type="match status" value="1"/>
</dbReference>
<comment type="subcellular location">
    <subcellularLocation>
        <location evidence="10 11">Cytoplasm</location>
    </subcellularLocation>
</comment>
<evidence type="ECO:0000313" key="16">
    <source>
        <dbReference type="Proteomes" id="UP000266385"/>
    </source>
</evidence>
<keyword evidence="4 10" id="KW-0547">Nucleotide-binding</keyword>
<evidence type="ECO:0000256" key="7">
    <source>
        <dbReference type="ARBA" id="ARBA00022984"/>
    </source>
</evidence>
<dbReference type="OrthoDB" id="9800958at2"/>
<evidence type="ECO:0000259" key="13">
    <source>
        <dbReference type="Pfam" id="PF02875"/>
    </source>
</evidence>
<dbReference type="SUPFAM" id="SSF53623">
    <property type="entry name" value="MurD-like peptide ligases, catalytic domain"/>
    <property type="match status" value="1"/>
</dbReference>
<dbReference type="UniPathway" id="UPA00219"/>
<accession>A0A399RPA4</accession>
<dbReference type="GO" id="GO:0047480">
    <property type="term" value="F:UDP-N-acetylmuramoyl-tripeptide-D-alanyl-D-alanine ligase activity"/>
    <property type="evidence" value="ECO:0007669"/>
    <property type="project" value="UniProtKB-UniRule"/>
</dbReference>
<gene>
    <name evidence="10" type="primary">murF</name>
    <name evidence="15" type="ORF">D1223_01960</name>
</gene>
<dbReference type="HAMAP" id="MF_02019">
    <property type="entry name" value="MurF"/>
    <property type="match status" value="1"/>
</dbReference>
<comment type="pathway">
    <text evidence="10 11">Cell wall biogenesis; peptidoglycan biosynthesis.</text>
</comment>
<evidence type="ECO:0000259" key="12">
    <source>
        <dbReference type="Pfam" id="PF01225"/>
    </source>
</evidence>
<feature type="binding site" evidence="10">
    <location>
        <begin position="109"/>
        <end position="115"/>
    </location>
    <ligand>
        <name>ATP</name>
        <dbReference type="ChEBI" id="CHEBI:30616"/>
    </ligand>
</feature>